<dbReference type="PANTHER" id="PTHR46124">
    <property type="entry name" value="D-AMINOACYL-TRNA DEACYLASE"/>
    <property type="match status" value="1"/>
</dbReference>
<keyword evidence="2 4" id="KW-0479">Metal-binding</keyword>
<dbReference type="InterPro" id="IPR015991">
    <property type="entry name" value="TatD/YcfH-like"/>
</dbReference>
<protein>
    <submittedName>
        <fullName evidence="5">YchF/TatD family DNA exonuclease</fullName>
    </submittedName>
</protein>
<evidence type="ECO:0000313" key="6">
    <source>
        <dbReference type="Proteomes" id="UP000426027"/>
    </source>
</evidence>
<name>A0A6I6G5T7_9BACT</name>
<dbReference type="AlphaFoldDB" id="A0A6I6G5T7"/>
<proteinExistence type="inferred from homology"/>
<dbReference type="InterPro" id="IPR001130">
    <property type="entry name" value="TatD-like"/>
</dbReference>
<keyword evidence="5" id="KW-0269">Exonuclease</keyword>
<dbReference type="Proteomes" id="UP000426027">
    <property type="component" value="Chromosome"/>
</dbReference>
<feature type="binding site" evidence="4">
    <location>
        <position position="154"/>
    </location>
    <ligand>
        <name>a divalent metal cation</name>
        <dbReference type="ChEBI" id="CHEBI:60240"/>
        <label>2</label>
    </ligand>
</feature>
<accession>A0A6I6G5T7</accession>
<dbReference type="KEGG" id="fls:GLV81_05360"/>
<dbReference type="EMBL" id="CP046566">
    <property type="protein sequence ID" value="QGW27597.1"/>
    <property type="molecule type" value="Genomic_DNA"/>
</dbReference>
<feature type="binding site" evidence="4">
    <location>
        <position position="93"/>
    </location>
    <ligand>
        <name>a divalent metal cation</name>
        <dbReference type="ChEBI" id="CHEBI:60240"/>
        <label>1</label>
    </ligand>
</feature>
<dbReference type="GO" id="GO:0046872">
    <property type="term" value="F:metal ion binding"/>
    <property type="evidence" value="ECO:0007669"/>
    <property type="project" value="UniProtKB-KW"/>
</dbReference>
<evidence type="ECO:0000256" key="4">
    <source>
        <dbReference type="PIRSR" id="PIRSR005902-1"/>
    </source>
</evidence>
<dbReference type="SUPFAM" id="SSF51556">
    <property type="entry name" value="Metallo-dependent hydrolases"/>
    <property type="match status" value="1"/>
</dbReference>
<dbReference type="RefSeq" id="WP_157477508.1">
    <property type="nucleotide sequence ID" value="NZ_CP046566.1"/>
</dbReference>
<organism evidence="5 6">
    <name type="scientific">Phnomibacter ginsenosidimutans</name>
    <dbReference type="NCBI Taxonomy" id="2676868"/>
    <lineage>
        <taxon>Bacteria</taxon>
        <taxon>Pseudomonadati</taxon>
        <taxon>Bacteroidota</taxon>
        <taxon>Chitinophagia</taxon>
        <taxon>Chitinophagales</taxon>
        <taxon>Chitinophagaceae</taxon>
        <taxon>Phnomibacter</taxon>
    </lineage>
</organism>
<dbReference type="InterPro" id="IPR032466">
    <property type="entry name" value="Metal_Hydrolase"/>
</dbReference>
<dbReference type="Pfam" id="PF01026">
    <property type="entry name" value="TatD_DNase"/>
    <property type="match status" value="1"/>
</dbReference>
<comment type="similarity">
    <text evidence="1">Belongs to the metallo-dependent hydrolases superfamily. TatD-type hydrolase family.</text>
</comment>
<dbReference type="NCBIfam" id="TIGR00010">
    <property type="entry name" value="YchF/TatD family DNA exonuclease"/>
    <property type="match status" value="1"/>
</dbReference>
<dbReference type="Gene3D" id="3.20.20.140">
    <property type="entry name" value="Metal-dependent hydrolases"/>
    <property type="match status" value="1"/>
</dbReference>
<evidence type="ECO:0000313" key="5">
    <source>
        <dbReference type="EMBL" id="QGW27597.1"/>
    </source>
</evidence>
<feature type="binding site" evidence="4">
    <location>
        <position position="9"/>
    </location>
    <ligand>
        <name>a divalent metal cation</name>
        <dbReference type="ChEBI" id="CHEBI:60240"/>
        <label>1</label>
    </ligand>
</feature>
<keyword evidence="6" id="KW-1185">Reference proteome</keyword>
<dbReference type="FunFam" id="3.20.20.140:FF:000005">
    <property type="entry name" value="TatD family hydrolase"/>
    <property type="match status" value="1"/>
</dbReference>
<sequence length="254" mass="29016">MMLIDTHTHLYQPAFDEDRADMIARAKAIGVTRFYMPGIDSEVIERMEQTEQQFPECVMMPGLHPCSVNDNYQQELDIVARQLQQRSFPALGEIGLDFYWDKTYTEQQFDAFRQQIEMALHYKLPIVIHTRNAMQETINLVKEYKGRGLTGIFHCFSGSYESARQIIDLGFLLGIGGVVTYKNAGLPEVLAKVPLEHIVLETDAPYLTPVPFRGKRNESSYLQYVVSTLAQVYDVEAETIASATTNNAQQLFRY</sequence>
<dbReference type="PIRSF" id="PIRSF005902">
    <property type="entry name" value="DNase_TatD"/>
    <property type="match status" value="1"/>
</dbReference>
<feature type="binding site" evidence="4">
    <location>
        <position position="129"/>
    </location>
    <ligand>
        <name>a divalent metal cation</name>
        <dbReference type="ChEBI" id="CHEBI:60240"/>
        <label>2</label>
    </ligand>
</feature>
<evidence type="ECO:0000256" key="3">
    <source>
        <dbReference type="ARBA" id="ARBA00022801"/>
    </source>
</evidence>
<dbReference type="CDD" id="cd01310">
    <property type="entry name" value="TatD_DNAse"/>
    <property type="match status" value="1"/>
</dbReference>
<dbReference type="GO" id="GO:0004527">
    <property type="term" value="F:exonuclease activity"/>
    <property type="evidence" value="ECO:0007669"/>
    <property type="project" value="UniProtKB-KW"/>
</dbReference>
<dbReference type="InterPro" id="IPR018228">
    <property type="entry name" value="DNase_TatD-rel_CS"/>
</dbReference>
<evidence type="ECO:0000256" key="2">
    <source>
        <dbReference type="ARBA" id="ARBA00022723"/>
    </source>
</evidence>
<keyword evidence="3" id="KW-0378">Hydrolase</keyword>
<dbReference type="PROSITE" id="PS01091">
    <property type="entry name" value="TATD_3"/>
    <property type="match status" value="1"/>
</dbReference>
<feature type="binding site" evidence="4">
    <location>
        <position position="7"/>
    </location>
    <ligand>
        <name>a divalent metal cation</name>
        <dbReference type="ChEBI" id="CHEBI:60240"/>
        <label>1</label>
    </ligand>
</feature>
<dbReference type="GO" id="GO:0005829">
    <property type="term" value="C:cytosol"/>
    <property type="evidence" value="ECO:0007669"/>
    <property type="project" value="TreeGrafter"/>
</dbReference>
<reference evidence="5 6" key="1">
    <citation type="submission" date="2019-11" db="EMBL/GenBank/DDBJ databases">
        <authorList>
            <person name="Im W.T."/>
        </authorList>
    </citation>
    <scope>NUCLEOTIDE SEQUENCE [LARGE SCALE GENOMIC DNA]</scope>
    <source>
        <strain evidence="5 6">SB-02</strain>
    </source>
</reference>
<keyword evidence="5" id="KW-0540">Nuclease</keyword>
<feature type="binding site" evidence="4">
    <location>
        <position position="203"/>
    </location>
    <ligand>
        <name>a divalent metal cation</name>
        <dbReference type="ChEBI" id="CHEBI:60240"/>
        <label>1</label>
    </ligand>
</feature>
<evidence type="ECO:0000256" key="1">
    <source>
        <dbReference type="ARBA" id="ARBA00009275"/>
    </source>
</evidence>
<dbReference type="GO" id="GO:0004536">
    <property type="term" value="F:DNA nuclease activity"/>
    <property type="evidence" value="ECO:0007669"/>
    <property type="project" value="InterPro"/>
</dbReference>
<gene>
    <name evidence="5" type="ORF">GLV81_05360</name>
</gene>
<dbReference type="PANTHER" id="PTHR46124:SF4">
    <property type="entry name" value="HYDROLASE TATD"/>
    <property type="match status" value="1"/>
</dbReference>